<gene>
    <name evidence="3" type="ORF">C8N29_10595</name>
</gene>
<dbReference type="CDD" id="cd05825">
    <property type="entry name" value="LbH_wcaF_like"/>
    <property type="match status" value="1"/>
</dbReference>
<name>A0A2T5J0H8_9GAMM</name>
<dbReference type="Gene3D" id="2.160.10.10">
    <property type="entry name" value="Hexapeptide repeat proteins"/>
    <property type="match status" value="1"/>
</dbReference>
<keyword evidence="4" id="KW-1185">Reference proteome</keyword>
<protein>
    <submittedName>
        <fullName evidence="3">Putative colanic acid biosynthesis acetyltransferase WcaF</fullName>
    </submittedName>
</protein>
<organism evidence="3 4">
    <name type="scientific">Agitococcus lubricus</name>
    <dbReference type="NCBI Taxonomy" id="1077255"/>
    <lineage>
        <taxon>Bacteria</taxon>
        <taxon>Pseudomonadati</taxon>
        <taxon>Pseudomonadota</taxon>
        <taxon>Gammaproteobacteria</taxon>
        <taxon>Moraxellales</taxon>
        <taxon>Moraxellaceae</taxon>
        <taxon>Agitococcus</taxon>
    </lineage>
</organism>
<evidence type="ECO:0000256" key="1">
    <source>
        <dbReference type="ARBA" id="ARBA00007274"/>
    </source>
</evidence>
<dbReference type="PANTHER" id="PTHR23416:SF23">
    <property type="entry name" value="ACETYLTRANSFERASE C18B11.09C-RELATED"/>
    <property type="match status" value="1"/>
</dbReference>
<sequence>MSDFDQYKYVDTIPKSVKIKRAIWNIVWLIAFRPTPRWAFHAWRRTLLRLFGAKIGKGSKISPSCFVWAPWNLEMGDYSALGDNVDCYTMNKIIIGSKVAVSQRSFLCTGSHAIDTLLRPLITSPIVIHNHAWIAAECFIHPGVTIGEGTVVGARSVVVKDLPSWMICTGHPCKPLKTRELKKP</sequence>
<dbReference type="Proteomes" id="UP000244223">
    <property type="component" value="Unassembled WGS sequence"/>
</dbReference>
<dbReference type="OrthoDB" id="9812571at2"/>
<dbReference type="InterPro" id="IPR001451">
    <property type="entry name" value="Hexapep"/>
</dbReference>
<dbReference type="AlphaFoldDB" id="A0A2T5J0H8"/>
<dbReference type="Pfam" id="PF00132">
    <property type="entry name" value="Hexapep"/>
    <property type="match status" value="1"/>
</dbReference>
<dbReference type="RefSeq" id="WP_107865287.1">
    <property type="nucleotide sequence ID" value="NZ_QAON01000005.1"/>
</dbReference>
<accession>A0A2T5J0H8</accession>
<comment type="caution">
    <text evidence="3">The sequence shown here is derived from an EMBL/GenBank/DDBJ whole genome shotgun (WGS) entry which is preliminary data.</text>
</comment>
<dbReference type="PANTHER" id="PTHR23416">
    <property type="entry name" value="SIALIC ACID SYNTHASE-RELATED"/>
    <property type="match status" value="1"/>
</dbReference>
<proteinExistence type="inferred from homology"/>
<dbReference type="SUPFAM" id="SSF51161">
    <property type="entry name" value="Trimeric LpxA-like enzymes"/>
    <property type="match status" value="1"/>
</dbReference>
<keyword evidence="2 3" id="KW-0808">Transferase</keyword>
<evidence type="ECO:0000313" key="4">
    <source>
        <dbReference type="Proteomes" id="UP000244223"/>
    </source>
</evidence>
<dbReference type="GO" id="GO:0005829">
    <property type="term" value="C:cytosol"/>
    <property type="evidence" value="ECO:0007669"/>
    <property type="project" value="TreeGrafter"/>
</dbReference>
<evidence type="ECO:0000256" key="2">
    <source>
        <dbReference type="ARBA" id="ARBA00022679"/>
    </source>
</evidence>
<dbReference type="EMBL" id="QAON01000005">
    <property type="protein sequence ID" value="PTQ89771.1"/>
    <property type="molecule type" value="Genomic_DNA"/>
</dbReference>
<dbReference type="InterPro" id="IPR051159">
    <property type="entry name" value="Hexapeptide_acetyltransf"/>
</dbReference>
<reference evidence="3 4" key="1">
    <citation type="submission" date="2018-04" db="EMBL/GenBank/DDBJ databases">
        <title>Genomic Encyclopedia of Archaeal and Bacterial Type Strains, Phase II (KMG-II): from individual species to whole genera.</title>
        <authorList>
            <person name="Goeker M."/>
        </authorList>
    </citation>
    <scope>NUCLEOTIDE SEQUENCE [LARGE SCALE GENOMIC DNA]</scope>
    <source>
        <strain evidence="3 4">DSM 5822</strain>
    </source>
</reference>
<evidence type="ECO:0000313" key="3">
    <source>
        <dbReference type="EMBL" id="PTQ89771.1"/>
    </source>
</evidence>
<dbReference type="InterPro" id="IPR011004">
    <property type="entry name" value="Trimer_LpxA-like_sf"/>
</dbReference>
<comment type="similarity">
    <text evidence="1">Belongs to the transferase hexapeptide repeat family.</text>
</comment>
<dbReference type="GO" id="GO:0008374">
    <property type="term" value="F:O-acyltransferase activity"/>
    <property type="evidence" value="ECO:0007669"/>
    <property type="project" value="TreeGrafter"/>
</dbReference>